<name>A0A565BYG4_9BRAS</name>
<keyword evidence="3" id="KW-1185">Reference proteome</keyword>
<sequence>MALCLRLSDSPHNIGSSDPDTMERTLDLESDKPVPGMWRFPTHRDLCCIYRVPNSMRRENPEAYTPQMVLIGPLHHSLKYQAHKSRGDITKANSMAYLNMEEHKKIYLAEFAKRVEGKKTIDGFRKIIEEDETIIRATYSESTAWIESPEFVEMILHDSVFIIEFIMRTSVMPTTRIGDPLVDEIFLARTVRRDLMLLENQLPYFVLNKLFDPVLKILNPNKTFRQLVIKCLPLETLPYHCFGEFKGRQHMYSAEKLHSGGVKFKAAGRYPFSLYVKFVDGCLKIPTLIVDEDAEITLRNIMAFEQCHCRDNPHVCNYVLFFKFLIDTEKDVEFLVQKDIIKNRIGNHGSVATMVNKLCLGVIDFGSYHSMIESDVNAHYKSRYKKALVILKRVYTTIFGELPTP</sequence>
<feature type="region of interest" description="Disordered" evidence="1">
    <location>
        <begin position="1"/>
        <end position="24"/>
    </location>
</feature>
<dbReference type="EMBL" id="CABITT030000005">
    <property type="protein sequence ID" value="VVB06384.1"/>
    <property type="molecule type" value="Genomic_DNA"/>
</dbReference>
<organism evidence="2 3">
    <name type="scientific">Arabis nemorensis</name>
    <dbReference type="NCBI Taxonomy" id="586526"/>
    <lineage>
        <taxon>Eukaryota</taxon>
        <taxon>Viridiplantae</taxon>
        <taxon>Streptophyta</taxon>
        <taxon>Embryophyta</taxon>
        <taxon>Tracheophyta</taxon>
        <taxon>Spermatophyta</taxon>
        <taxon>Magnoliopsida</taxon>
        <taxon>eudicotyledons</taxon>
        <taxon>Gunneridae</taxon>
        <taxon>Pentapetalae</taxon>
        <taxon>rosids</taxon>
        <taxon>malvids</taxon>
        <taxon>Brassicales</taxon>
        <taxon>Brassicaceae</taxon>
        <taxon>Arabideae</taxon>
        <taxon>Arabis</taxon>
    </lineage>
</organism>
<comment type="caution">
    <text evidence="2">The sequence shown here is derived from an EMBL/GenBank/DDBJ whole genome shotgun (WGS) entry which is preliminary data.</text>
</comment>
<dbReference type="OrthoDB" id="591587at2759"/>
<dbReference type="PANTHER" id="PTHR31170">
    <property type="entry name" value="BNAC04G53230D PROTEIN"/>
    <property type="match status" value="1"/>
</dbReference>
<gene>
    <name evidence="2" type="ORF">ANE_LOCUS16828</name>
</gene>
<accession>A0A565BYG4</accession>
<protein>
    <submittedName>
        <fullName evidence="2">Uncharacterized protein</fullName>
    </submittedName>
</protein>
<dbReference type="InterPro" id="IPR004158">
    <property type="entry name" value="DUF247_pln"/>
</dbReference>
<reference evidence="2" key="1">
    <citation type="submission" date="2019-07" db="EMBL/GenBank/DDBJ databases">
        <authorList>
            <person name="Dittberner H."/>
        </authorList>
    </citation>
    <scope>NUCLEOTIDE SEQUENCE [LARGE SCALE GENOMIC DNA]</scope>
</reference>
<feature type="compositionally biased region" description="Polar residues" evidence="1">
    <location>
        <begin position="10"/>
        <end position="19"/>
    </location>
</feature>
<dbReference type="AlphaFoldDB" id="A0A565BYG4"/>
<evidence type="ECO:0000313" key="3">
    <source>
        <dbReference type="Proteomes" id="UP000489600"/>
    </source>
</evidence>
<dbReference type="PANTHER" id="PTHR31170:SF9">
    <property type="entry name" value="PROTEIN, PUTATIVE (DUF247)-RELATED"/>
    <property type="match status" value="1"/>
</dbReference>
<dbReference type="Pfam" id="PF03140">
    <property type="entry name" value="DUF247"/>
    <property type="match status" value="2"/>
</dbReference>
<dbReference type="Proteomes" id="UP000489600">
    <property type="component" value="Unassembled WGS sequence"/>
</dbReference>
<evidence type="ECO:0000256" key="1">
    <source>
        <dbReference type="SAM" id="MobiDB-lite"/>
    </source>
</evidence>
<proteinExistence type="predicted"/>
<evidence type="ECO:0000313" key="2">
    <source>
        <dbReference type="EMBL" id="VVB06384.1"/>
    </source>
</evidence>